<proteinExistence type="predicted"/>
<sequence length="88" mass="10372">IRSRPVVPVLIGDAVPKRNGEFIHDEEYYRHLLLLFKPWRAYDDLRSNEISWKEAFDRTDFSPYCRSLIADMEVDAECREARVLNGTV</sequence>
<dbReference type="EMBL" id="WHUW01000087">
    <property type="protein sequence ID" value="KAF8426463.1"/>
    <property type="molecule type" value="Genomic_DNA"/>
</dbReference>
<dbReference type="Proteomes" id="UP001194468">
    <property type="component" value="Unassembled WGS sequence"/>
</dbReference>
<feature type="non-terminal residue" evidence="1">
    <location>
        <position position="1"/>
    </location>
</feature>
<reference evidence="1" key="2">
    <citation type="journal article" date="2020" name="Nat. Commun.">
        <title>Large-scale genome sequencing of mycorrhizal fungi provides insights into the early evolution of symbiotic traits.</title>
        <authorList>
            <person name="Miyauchi S."/>
            <person name="Kiss E."/>
            <person name="Kuo A."/>
            <person name="Drula E."/>
            <person name="Kohler A."/>
            <person name="Sanchez-Garcia M."/>
            <person name="Morin E."/>
            <person name="Andreopoulos B."/>
            <person name="Barry K.W."/>
            <person name="Bonito G."/>
            <person name="Buee M."/>
            <person name="Carver A."/>
            <person name="Chen C."/>
            <person name="Cichocki N."/>
            <person name="Clum A."/>
            <person name="Culley D."/>
            <person name="Crous P.W."/>
            <person name="Fauchery L."/>
            <person name="Girlanda M."/>
            <person name="Hayes R.D."/>
            <person name="Keri Z."/>
            <person name="LaButti K."/>
            <person name="Lipzen A."/>
            <person name="Lombard V."/>
            <person name="Magnuson J."/>
            <person name="Maillard F."/>
            <person name="Murat C."/>
            <person name="Nolan M."/>
            <person name="Ohm R.A."/>
            <person name="Pangilinan J."/>
            <person name="Pereira M.F."/>
            <person name="Perotto S."/>
            <person name="Peter M."/>
            <person name="Pfister S."/>
            <person name="Riley R."/>
            <person name="Sitrit Y."/>
            <person name="Stielow J.B."/>
            <person name="Szollosi G."/>
            <person name="Zifcakova L."/>
            <person name="Stursova M."/>
            <person name="Spatafora J.W."/>
            <person name="Tedersoo L."/>
            <person name="Vaario L.M."/>
            <person name="Yamada A."/>
            <person name="Yan M."/>
            <person name="Wang P."/>
            <person name="Xu J."/>
            <person name="Bruns T."/>
            <person name="Baldrian P."/>
            <person name="Vilgalys R."/>
            <person name="Dunand C."/>
            <person name="Henrissat B."/>
            <person name="Grigoriev I.V."/>
            <person name="Hibbett D."/>
            <person name="Nagy L.G."/>
            <person name="Martin F.M."/>
        </authorList>
    </citation>
    <scope>NUCLEOTIDE SEQUENCE</scope>
    <source>
        <strain evidence="1">BED1</strain>
    </source>
</reference>
<feature type="non-terminal residue" evidence="1">
    <location>
        <position position="88"/>
    </location>
</feature>
<dbReference type="AlphaFoldDB" id="A0AAD4BF75"/>
<accession>A0AAD4BF75</accession>
<protein>
    <submittedName>
        <fullName evidence="1">Uncharacterized protein</fullName>
    </submittedName>
</protein>
<reference evidence="1" key="1">
    <citation type="submission" date="2019-10" db="EMBL/GenBank/DDBJ databases">
        <authorList>
            <consortium name="DOE Joint Genome Institute"/>
            <person name="Kuo A."/>
            <person name="Miyauchi S."/>
            <person name="Kiss E."/>
            <person name="Drula E."/>
            <person name="Kohler A."/>
            <person name="Sanchez-Garcia M."/>
            <person name="Andreopoulos B."/>
            <person name="Barry K.W."/>
            <person name="Bonito G."/>
            <person name="Buee M."/>
            <person name="Carver A."/>
            <person name="Chen C."/>
            <person name="Cichocki N."/>
            <person name="Clum A."/>
            <person name="Culley D."/>
            <person name="Crous P.W."/>
            <person name="Fauchery L."/>
            <person name="Girlanda M."/>
            <person name="Hayes R."/>
            <person name="Keri Z."/>
            <person name="LaButti K."/>
            <person name="Lipzen A."/>
            <person name="Lombard V."/>
            <person name="Magnuson J."/>
            <person name="Maillard F."/>
            <person name="Morin E."/>
            <person name="Murat C."/>
            <person name="Nolan M."/>
            <person name="Ohm R."/>
            <person name="Pangilinan J."/>
            <person name="Pereira M."/>
            <person name="Perotto S."/>
            <person name="Peter M."/>
            <person name="Riley R."/>
            <person name="Sitrit Y."/>
            <person name="Stielow B."/>
            <person name="Szollosi G."/>
            <person name="Zifcakova L."/>
            <person name="Stursova M."/>
            <person name="Spatafora J.W."/>
            <person name="Tedersoo L."/>
            <person name="Vaario L.-M."/>
            <person name="Yamada A."/>
            <person name="Yan M."/>
            <person name="Wang P."/>
            <person name="Xu J."/>
            <person name="Bruns T."/>
            <person name="Baldrian P."/>
            <person name="Vilgalys R."/>
            <person name="Henrissat B."/>
            <person name="Grigoriev I.V."/>
            <person name="Hibbett D."/>
            <person name="Nagy L.G."/>
            <person name="Martin F.M."/>
        </authorList>
    </citation>
    <scope>NUCLEOTIDE SEQUENCE</scope>
    <source>
        <strain evidence="1">BED1</strain>
    </source>
</reference>
<comment type="caution">
    <text evidence="1">The sequence shown here is derived from an EMBL/GenBank/DDBJ whole genome shotgun (WGS) entry which is preliminary data.</text>
</comment>
<gene>
    <name evidence="1" type="ORF">L210DRAFT_3307599</name>
</gene>
<name>A0AAD4BF75_BOLED</name>
<evidence type="ECO:0000313" key="2">
    <source>
        <dbReference type="Proteomes" id="UP001194468"/>
    </source>
</evidence>
<organism evidence="1 2">
    <name type="scientific">Boletus edulis BED1</name>
    <dbReference type="NCBI Taxonomy" id="1328754"/>
    <lineage>
        <taxon>Eukaryota</taxon>
        <taxon>Fungi</taxon>
        <taxon>Dikarya</taxon>
        <taxon>Basidiomycota</taxon>
        <taxon>Agaricomycotina</taxon>
        <taxon>Agaricomycetes</taxon>
        <taxon>Agaricomycetidae</taxon>
        <taxon>Boletales</taxon>
        <taxon>Boletineae</taxon>
        <taxon>Boletaceae</taxon>
        <taxon>Boletoideae</taxon>
        <taxon>Boletus</taxon>
    </lineage>
</organism>
<keyword evidence="2" id="KW-1185">Reference proteome</keyword>
<evidence type="ECO:0000313" key="1">
    <source>
        <dbReference type="EMBL" id="KAF8426463.1"/>
    </source>
</evidence>